<proteinExistence type="predicted"/>
<dbReference type="EMBL" id="WSES01000003">
    <property type="protein sequence ID" value="MVW60490.1"/>
    <property type="molecule type" value="Genomic_DNA"/>
</dbReference>
<dbReference type="Gene3D" id="1.10.10.60">
    <property type="entry name" value="Homeodomain-like"/>
    <property type="match status" value="1"/>
</dbReference>
<dbReference type="InterPro" id="IPR020449">
    <property type="entry name" value="Tscrpt_reg_AraC-type_HTH"/>
</dbReference>
<evidence type="ECO:0000256" key="1">
    <source>
        <dbReference type="ARBA" id="ARBA00023015"/>
    </source>
</evidence>
<dbReference type="PROSITE" id="PS00041">
    <property type="entry name" value="HTH_ARAC_FAMILY_1"/>
    <property type="match status" value="1"/>
</dbReference>
<keyword evidence="4" id="KW-0472">Membrane</keyword>
<sequence length="390" mass="43997">MQSFYNKALAGLLGLVVASVLIGNACVRSTYVRLPLLPAADSSLPWHAEIMADSAVGGRSTARLIDDAATLSFEFTSVKAAAYPFVHAEVAFRDRAGKFTHVDLSRYSAVEFDVNCAPANTLAFGLVLFDDQVSVPGRFDTYRTPYTYFFCNKNGEHVELDLARLRTDQWWFDRYGLNLARQEHTLTRIAKLSFGSTFQSPYGVLSTVQVRNLTLTGRDMRYLALFAAFMVVAWPAYGLWFFRRHTRALLAEVKDKMRRDIPLVAYQQLSQDLHRDKEQSAILRFMATEYVNPELDVETTVNKLGIGRNKINEILKAELGFTFSTYLNKLRLTEAARLLGAKEDTSVAEIAYAVGYRNVSYFNKLFKEEYGCTPKTFRKLRDSAPESAGP</sequence>
<keyword evidence="7" id="KW-1185">Reference proteome</keyword>
<dbReference type="SMART" id="SM00342">
    <property type="entry name" value="HTH_ARAC"/>
    <property type="match status" value="1"/>
</dbReference>
<gene>
    <name evidence="6" type="ORF">GPY61_11155</name>
</gene>
<keyword evidence="2" id="KW-0238">DNA-binding</keyword>
<dbReference type="RefSeq" id="WP_160408617.1">
    <property type="nucleotide sequence ID" value="NZ_WSES01000003.1"/>
</dbReference>
<dbReference type="InterPro" id="IPR018060">
    <property type="entry name" value="HTH_AraC"/>
</dbReference>
<dbReference type="InterPro" id="IPR009057">
    <property type="entry name" value="Homeodomain-like_sf"/>
</dbReference>
<dbReference type="GO" id="GO:0003700">
    <property type="term" value="F:DNA-binding transcription factor activity"/>
    <property type="evidence" value="ECO:0007669"/>
    <property type="project" value="InterPro"/>
</dbReference>
<keyword evidence="4" id="KW-0812">Transmembrane</keyword>
<dbReference type="AlphaFoldDB" id="A0A7X3FZ64"/>
<dbReference type="PANTHER" id="PTHR43280">
    <property type="entry name" value="ARAC-FAMILY TRANSCRIPTIONAL REGULATOR"/>
    <property type="match status" value="1"/>
</dbReference>
<dbReference type="PROSITE" id="PS01124">
    <property type="entry name" value="HTH_ARAC_FAMILY_2"/>
    <property type="match status" value="1"/>
</dbReference>
<evidence type="ECO:0000256" key="3">
    <source>
        <dbReference type="ARBA" id="ARBA00023163"/>
    </source>
</evidence>
<dbReference type="Pfam" id="PF12833">
    <property type="entry name" value="HTH_18"/>
    <property type="match status" value="1"/>
</dbReference>
<evidence type="ECO:0000313" key="6">
    <source>
        <dbReference type="EMBL" id="MVW60490.1"/>
    </source>
</evidence>
<keyword evidence="3" id="KW-0804">Transcription</keyword>
<protein>
    <submittedName>
        <fullName evidence="6">Helix-turn-helix domain-containing protein</fullName>
    </submittedName>
</protein>
<evidence type="ECO:0000256" key="4">
    <source>
        <dbReference type="SAM" id="Phobius"/>
    </source>
</evidence>
<reference evidence="6 7" key="1">
    <citation type="submission" date="2019-12" db="EMBL/GenBank/DDBJ databases">
        <authorList>
            <person name="Li C."/>
            <person name="Zhao J."/>
        </authorList>
    </citation>
    <scope>NUCLEOTIDE SEQUENCE [LARGE SCALE GENOMIC DNA]</scope>
    <source>
        <strain evidence="6 7">NEAU-DD11</strain>
    </source>
</reference>
<feature type="transmembrane region" description="Helical" evidence="4">
    <location>
        <begin position="222"/>
        <end position="242"/>
    </location>
</feature>
<dbReference type="SUPFAM" id="SSF46689">
    <property type="entry name" value="Homeodomain-like"/>
    <property type="match status" value="1"/>
</dbReference>
<organism evidence="6 7">
    <name type="scientific">Massilia cellulosiltytica</name>
    <dbReference type="NCBI Taxonomy" id="2683234"/>
    <lineage>
        <taxon>Bacteria</taxon>
        <taxon>Pseudomonadati</taxon>
        <taxon>Pseudomonadota</taxon>
        <taxon>Betaproteobacteria</taxon>
        <taxon>Burkholderiales</taxon>
        <taxon>Oxalobacteraceae</taxon>
        <taxon>Telluria group</taxon>
        <taxon>Massilia</taxon>
    </lineage>
</organism>
<dbReference type="Proteomes" id="UP000443353">
    <property type="component" value="Unassembled WGS sequence"/>
</dbReference>
<comment type="caution">
    <text evidence="6">The sequence shown here is derived from an EMBL/GenBank/DDBJ whole genome shotgun (WGS) entry which is preliminary data.</text>
</comment>
<dbReference type="InterPro" id="IPR018062">
    <property type="entry name" value="HTH_AraC-typ_CS"/>
</dbReference>
<dbReference type="PRINTS" id="PR00032">
    <property type="entry name" value="HTHARAC"/>
</dbReference>
<evidence type="ECO:0000313" key="7">
    <source>
        <dbReference type="Proteomes" id="UP000443353"/>
    </source>
</evidence>
<feature type="domain" description="HTH araC/xylS-type" evidence="5">
    <location>
        <begin position="280"/>
        <end position="380"/>
    </location>
</feature>
<keyword evidence="1" id="KW-0805">Transcription regulation</keyword>
<dbReference type="PANTHER" id="PTHR43280:SF27">
    <property type="entry name" value="TRANSCRIPTIONAL REGULATOR MTLR"/>
    <property type="match status" value="1"/>
</dbReference>
<evidence type="ECO:0000259" key="5">
    <source>
        <dbReference type="PROSITE" id="PS01124"/>
    </source>
</evidence>
<name>A0A7X3FZ64_9BURK</name>
<evidence type="ECO:0000256" key="2">
    <source>
        <dbReference type="ARBA" id="ARBA00023125"/>
    </source>
</evidence>
<keyword evidence="4" id="KW-1133">Transmembrane helix</keyword>
<accession>A0A7X3FZ64</accession>
<dbReference type="GO" id="GO:0043565">
    <property type="term" value="F:sequence-specific DNA binding"/>
    <property type="evidence" value="ECO:0007669"/>
    <property type="project" value="InterPro"/>
</dbReference>